<dbReference type="EMBL" id="MU150240">
    <property type="protein sequence ID" value="KAF9466656.1"/>
    <property type="molecule type" value="Genomic_DNA"/>
</dbReference>
<dbReference type="InterPro" id="IPR010905">
    <property type="entry name" value="Glyco_hydro_88"/>
</dbReference>
<evidence type="ECO:0000256" key="1">
    <source>
        <dbReference type="ARBA" id="ARBA00022801"/>
    </source>
</evidence>
<evidence type="ECO:0000313" key="3">
    <source>
        <dbReference type="EMBL" id="KAF9466656.1"/>
    </source>
</evidence>
<feature type="signal peptide" evidence="2">
    <location>
        <begin position="1"/>
        <end position="25"/>
    </location>
</feature>
<dbReference type="GO" id="GO:0016798">
    <property type="term" value="F:hydrolase activity, acting on glycosyl bonds"/>
    <property type="evidence" value="ECO:0007669"/>
    <property type="project" value="UniProtKB-KW"/>
</dbReference>
<dbReference type="Proteomes" id="UP000807353">
    <property type="component" value="Unassembled WGS sequence"/>
</dbReference>
<dbReference type="Pfam" id="PF07470">
    <property type="entry name" value="Glyco_hydro_88"/>
    <property type="match status" value="1"/>
</dbReference>
<dbReference type="InterPro" id="IPR008928">
    <property type="entry name" value="6-hairpin_glycosidase_sf"/>
</dbReference>
<protein>
    <submittedName>
        <fullName evidence="3">Six-hairpin glycosidase</fullName>
    </submittedName>
</protein>
<keyword evidence="4" id="KW-1185">Reference proteome</keyword>
<organism evidence="3 4">
    <name type="scientific">Collybia nuda</name>
    <dbReference type="NCBI Taxonomy" id="64659"/>
    <lineage>
        <taxon>Eukaryota</taxon>
        <taxon>Fungi</taxon>
        <taxon>Dikarya</taxon>
        <taxon>Basidiomycota</taxon>
        <taxon>Agaricomycotina</taxon>
        <taxon>Agaricomycetes</taxon>
        <taxon>Agaricomycetidae</taxon>
        <taxon>Agaricales</taxon>
        <taxon>Tricholomatineae</taxon>
        <taxon>Clitocybaceae</taxon>
        <taxon>Collybia</taxon>
    </lineage>
</organism>
<dbReference type="AlphaFoldDB" id="A0A9P6CHP8"/>
<dbReference type="GO" id="GO:0005975">
    <property type="term" value="P:carbohydrate metabolic process"/>
    <property type="evidence" value="ECO:0007669"/>
    <property type="project" value="InterPro"/>
</dbReference>
<dbReference type="SUPFAM" id="SSF48208">
    <property type="entry name" value="Six-hairpin glycosidases"/>
    <property type="match status" value="1"/>
</dbReference>
<keyword evidence="3" id="KW-0326">Glycosidase</keyword>
<keyword evidence="2" id="KW-0732">Signal</keyword>
<evidence type="ECO:0000313" key="4">
    <source>
        <dbReference type="Proteomes" id="UP000807353"/>
    </source>
</evidence>
<dbReference type="OrthoDB" id="4138492at2759"/>
<proteinExistence type="predicted"/>
<feature type="chain" id="PRO_5040111781" evidence="2">
    <location>
        <begin position="26"/>
        <end position="434"/>
    </location>
</feature>
<sequence>MTRLFYTAALPFVAIPVLLASAVNAQNLTDAQISLVSDRLADASKASWELGTRAQAILSMNATAYSVITPSTSLPPPSPVNSTSASELQPVFDIARNIVAGRGASNGNITGPQPLIKDGSAADPASIGVAVLLANWTGQGGEDYAGAAKDQLDFLQFQVPRTSDGAISHRVAEVQLWSDFVYMVPPFLAYYGVISRNRTLLVAAHDQIRLYRDYLRDPQANNLWKHVLLGESGIDEGHWSTGNGWAAAGMLRVLGTIQNSEYANTMKNEQKDLAAWVKEIHEGMYQHLDADQNLFTNYASQPVTAPGNFFDASSTALLASTVYRLSLLWGEHSHLPLAERTRKALSSTLNNGTSDLAHLTSDGWLMPVVNPHSYGKEGSKSAEGQAFVIEMHSAWRDWVADGSKGANSALGRGAAPRVWAWVGVWMCIGGIFYI</sequence>
<reference evidence="3" key="1">
    <citation type="submission" date="2020-11" db="EMBL/GenBank/DDBJ databases">
        <authorList>
            <consortium name="DOE Joint Genome Institute"/>
            <person name="Ahrendt S."/>
            <person name="Riley R."/>
            <person name="Andreopoulos W."/>
            <person name="Labutti K."/>
            <person name="Pangilinan J."/>
            <person name="Ruiz-Duenas F.J."/>
            <person name="Barrasa J.M."/>
            <person name="Sanchez-Garcia M."/>
            <person name="Camarero S."/>
            <person name="Miyauchi S."/>
            <person name="Serrano A."/>
            <person name="Linde D."/>
            <person name="Babiker R."/>
            <person name="Drula E."/>
            <person name="Ayuso-Fernandez I."/>
            <person name="Pacheco R."/>
            <person name="Padilla G."/>
            <person name="Ferreira P."/>
            <person name="Barriuso J."/>
            <person name="Kellner H."/>
            <person name="Castanera R."/>
            <person name="Alfaro M."/>
            <person name="Ramirez L."/>
            <person name="Pisabarro A.G."/>
            <person name="Kuo A."/>
            <person name="Tritt A."/>
            <person name="Lipzen A."/>
            <person name="He G."/>
            <person name="Yan M."/>
            <person name="Ng V."/>
            <person name="Cullen D."/>
            <person name="Martin F."/>
            <person name="Rosso M.-N."/>
            <person name="Henrissat B."/>
            <person name="Hibbett D."/>
            <person name="Martinez A.T."/>
            <person name="Grigoriev I.V."/>
        </authorList>
    </citation>
    <scope>NUCLEOTIDE SEQUENCE</scope>
    <source>
        <strain evidence="3">CBS 247.69</strain>
    </source>
</reference>
<accession>A0A9P6CHP8</accession>
<gene>
    <name evidence="3" type="ORF">BDZ94DRAFT_1250419</name>
</gene>
<dbReference type="PANTHER" id="PTHR41814:SF1">
    <property type="entry name" value="CELLULASE"/>
    <property type="match status" value="1"/>
</dbReference>
<dbReference type="InterPro" id="IPR012341">
    <property type="entry name" value="6hp_glycosidase-like_sf"/>
</dbReference>
<comment type="caution">
    <text evidence="3">The sequence shown here is derived from an EMBL/GenBank/DDBJ whole genome shotgun (WGS) entry which is preliminary data.</text>
</comment>
<dbReference type="Gene3D" id="1.50.10.10">
    <property type="match status" value="1"/>
</dbReference>
<dbReference type="PANTHER" id="PTHR41814">
    <property type="entry name" value="EXPRESSED PROTEIN"/>
    <property type="match status" value="1"/>
</dbReference>
<keyword evidence="1" id="KW-0378">Hydrolase</keyword>
<name>A0A9P6CHP8_9AGAR</name>
<evidence type="ECO:0000256" key="2">
    <source>
        <dbReference type="SAM" id="SignalP"/>
    </source>
</evidence>